<evidence type="ECO:0000256" key="1">
    <source>
        <dbReference type="ARBA" id="ARBA00022553"/>
    </source>
</evidence>
<proteinExistence type="predicted"/>
<evidence type="ECO:0000259" key="5">
    <source>
        <dbReference type="PROSITE" id="PS50110"/>
    </source>
</evidence>
<keyword evidence="1 3" id="KW-0597">Phosphoprotein</keyword>
<feature type="region of interest" description="Disordered" evidence="4">
    <location>
        <begin position="132"/>
        <end position="159"/>
    </location>
</feature>
<dbReference type="SMART" id="SM00448">
    <property type="entry name" value="REC"/>
    <property type="match status" value="1"/>
</dbReference>
<dbReference type="SUPFAM" id="SSF52172">
    <property type="entry name" value="CheY-like"/>
    <property type="match status" value="1"/>
</dbReference>
<reference evidence="6 7" key="1">
    <citation type="journal article" date="2016" name="Nat. Commun.">
        <title>Thousands of microbial genomes shed light on interconnected biogeochemical processes in an aquifer system.</title>
        <authorList>
            <person name="Anantharaman K."/>
            <person name="Brown C.T."/>
            <person name="Hug L.A."/>
            <person name="Sharon I."/>
            <person name="Castelle C.J."/>
            <person name="Probst A.J."/>
            <person name="Thomas B.C."/>
            <person name="Singh A."/>
            <person name="Wilkins M.J."/>
            <person name="Karaoz U."/>
            <person name="Brodie E.L."/>
            <person name="Williams K.H."/>
            <person name="Hubbard S.S."/>
            <person name="Banfield J.F."/>
        </authorList>
    </citation>
    <scope>NUCLEOTIDE SEQUENCE [LARGE SCALE GENOMIC DNA]</scope>
</reference>
<evidence type="ECO:0000313" key="6">
    <source>
        <dbReference type="EMBL" id="OGY93541.1"/>
    </source>
</evidence>
<dbReference type="EMBL" id="MHKQ01000020">
    <property type="protein sequence ID" value="OGY93541.1"/>
    <property type="molecule type" value="Genomic_DNA"/>
</dbReference>
<comment type="caution">
    <text evidence="6">The sequence shown here is derived from an EMBL/GenBank/DDBJ whole genome shotgun (WGS) entry which is preliminary data.</text>
</comment>
<evidence type="ECO:0000313" key="7">
    <source>
        <dbReference type="Proteomes" id="UP000177626"/>
    </source>
</evidence>
<name>A0A1G2BX02_9BACT</name>
<dbReference type="PANTHER" id="PTHR44591">
    <property type="entry name" value="STRESS RESPONSE REGULATOR PROTEIN 1"/>
    <property type="match status" value="1"/>
</dbReference>
<organism evidence="6 7">
    <name type="scientific">Candidatus Komeilibacteria bacterium RIFOXYC1_FULL_37_11</name>
    <dbReference type="NCBI Taxonomy" id="1798555"/>
    <lineage>
        <taxon>Bacteria</taxon>
        <taxon>Candidatus Komeiliibacteriota</taxon>
    </lineage>
</organism>
<accession>A0A1G2BX02</accession>
<dbReference type="InterPro" id="IPR011006">
    <property type="entry name" value="CheY-like_superfamily"/>
</dbReference>
<dbReference type="PROSITE" id="PS50110">
    <property type="entry name" value="RESPONSE_REGULATORY"/>
    <property type="match status" value="1"/>
</dbReference>
<feature type="modified residue" description="4-aspartylphosphate" evidence="3">
    <location>
        <position position="56"/>
    </location>
</feature>
<dbReference type="CDD" id="cd17574">
    <property type="entry name" value="REC_OmpR"/>
    <property type="match status" value="1"/>
</dbReference>
<dbReference type="GO" id="GO:0000160">
    <property type="term" value="P:phosphorelay signal transduction system"/>
    <property type="evidence" value="ECO:0007669"/>
    <property type="project" value="UniProtKB-KW"/>
</dbReference>
<sequence>MGDKKAKILFVDDDNFLRKVYKAELSEQGYDVILAADGEEGLEKAKIADPDLIILDMIMPKKNGFEVLTELQNDHNTQNIPVIILSNLGQEDDIKKGLDLGAVDYLVKDNITLTTIVEKVSLYLNSKTRSKVAKMKNNHSEKKEDQPEVKDVDKSNLVY</sequence>
<evidence type="ECO:0000256" key="3">
    <source>
        <dbReference type="PROSITE-ProRule" id="PRU00169"/>
    </source>
</evidence>
<dbReference type="InterPro" id="IPR050595">
    <property type="entry name" value="Bact_response_regulator"/>
</dbReference>
<feature type="compositionally biased region" description="Basic and acidic residues" evidence="4">
    <location>
        <begin position="138"/>
        <end position="159"/>
    </location>
</feature>
<dbReference type="AlphaFoldDB" id="A0A1G2BX02"/>
<evidence type="ECO:0000256" key="4">
    <source>
        <dbReference type="SAM" id="MobiDB-lite"/>
    </source>
</evidence>
<dbReference type="PANTHER" id="PTHR44591:SF14">
    <property type="entry name" value="PROTEIN PILG"/>
    <property type="match status" value="1"/>
</dbReference>
<evidence type="ECO:0000256" key="2">
    <source>
        <dbReference type="ARBA" id="ARBA00023012"/>
    </source>
</evidence>
<dbReference type="Pfam" id="PF00072">
    <property type="entry name" value="Response_reg"/>
    <property type="match status" value="1"/>
</dbReference>
<gene>
    <name evidence="6" type="ORF">A2406_02825</name>
</gene>
<dbReference type="Gene3D" id="3.40.50.2300">
    <property type="match status" value="1"/>
</dbReference>
<feature type="domain" description="Response regulatory" evidence="5">
    <location>
        <begin position="7"/>
        <end position="123"/>
    </location>
</feature>
<dbReference type="Proteomes" id="UP000177626">
    <property type="component" value="Unassembled WGS sequence"/>
</dbReference>
<keyword evidence="2" id="KW-0902">Two-component regulatory system</keyword>
<dbReference type="InterPro" id="IPR001789">
    <property type="entry name" value="Sig_transdc_resp-reg_receiver"/>
</dbReference>
<protein>
    <recommendedName>
        <fullName evidence="5">Response regulatory domain-containing protein</fullName>
    </recommendedName>
</protein>